<dbReference type="AlphaFoldDB" id="A0A5E4LZ45"/>
<gene>
    <name evidence="2" type="ORF">CINCED_3A019070</name>
</gene>
<keyword evidence="3" id="KW-1185">Reference proteome</keyword>
<keyword evidence="1" id="KW-0472">Membrane</keyword>
<name>A0A5E4LZ45_9HEMI</name>
<accession>A0A5E4LZ45</accession>
<reference evidence="2 3" key="1">
    <citation type="submission" date="2019-08" db="EMBL/GenBank/DDBJ databases">
        <authorList>
            <person name="Alioto T."/>
            <person name="Alioto T."/>
            <person name="Gomez Garrido J."/>
        </authorList>
    </citation>
    <scope>NUCLEOTIDE SEQUENCE [LARGE SCALE GENOMIC DNA]</scope>
</reference>
<sequence>MTTIGYGRPVNRLRPRRRGYVMSPRTIIPTRAKVYAFAIRCSSQYYHISDYGLTANHNTFPLIARNVGPRRRVPRASPRYATRFGLFLFVLFVLRVYTSSRDFCRRTVSGHSCRDEILSCITRIHQVFGRQEKVVYLGTIHDGASNESMKRVPIWSAGRTSSGERR</sequence>
<evidence type="ECO:0000313" key="2">
    <source>
        <dbReference type="EMBL" id="VVC24501.1"/>
    </source>
</evidence>
<proteinExistence type="predicted"/>
<feature type="transmembrane region" description="Helical" evidence="1">
    <location>
        <begin position="80"/>
        <end position="97"/>
    </location>
</feature>
<keyword evidence="1" id="KW-1133">Transmembrane helix</keyword>
<keyword evidence="1" id="KW-0812">Transmembrane</keyword>
<dbReference type="EMBL" id="CABPRJ010000003">
    <property type="protein sequence ID" value="VVC24501.1"/>
    <property type="molecule type" value="Genomic_DNA"/>
</dbReference>
<protein>
    <submittedName>
        <fullName evidence="2">Uncharacterized protein</fullName>
    </submittedName>
</protein>
<organism evidence="2 3">
    <name type="scientific">Cinara cedri</name>
    <dbReference type="NCBI Taxonomy" id="506608"/>
    <lineage>
        <taxon>Eukaryota</taxon>
        <taxon>Metazoa</taxon>
        <taxon>Ecdysozoa</taxon>
        <taxon>Arthropoda</taxon>
        <taxon>Hexapoda</taxon>
        <taxon>Insecta</taxon>
        <taxon>Pterygota</taxon>
        <taxon>Neoptera</taxon>
        <taxon>Paraneoptera</taxon>
        <taxon>Hemiptera</taxon>
        <taxon>Sternorrhyncha</taxon>
        <taxon>Aphidomorpha</taxon>
        <taxon>Aphidoidea</taxon>
        <taxon>Aphididae</taxon>
        <taxon>Lachninae</taxon>
        <taxon>Cinara</taxon>
    </lineage>
</organism>
<evidence type="ECO:0000313" key="3">
    <source>
        <dbReference type="Proteomes" id="UP000325440"/>
    </source>
</evidence>
<dbReference type="Proteomes" id="UP000325440">
    <property type="component" value="Unassembled WGS sequence"/>
</dbReference>
<evidence type="ECO:0000256" key="1">
    <source>
        <dbReference type="SAM" id="Phobius"/>
    </source>
</evidence>